<evidence type="ECO:0000313" key="2">
    <source>
        <dbReference type="Proteomes" id="UP001057455"/>
    </source>
</evidence>
<accession>A0A9W5WTZ5</accession>
<dbReference type="AlphaFoldDB" id="A0A9W5WTZ5"/>
<comment type="caution">
    <text evidence="1">The sequence shown here is derived from an EMBL/GenBank/DDBJ whole genome shotgun (WGS) entry which is preliminary data.</text>
</comment>
<dbReference type="OrthoDB" id="365709at2759"/>
<organism evidence="1 2">
    <name type="scientific">Babesia ovis</name>
    <dbReference type="NCBI Taxonomy" id="5869"/>
    <lineage>
        <taxon>Eukaryota</taxon>
        <taxon>Sar</taxon>
        <taxon>Alveolata</taxon>
        <taxon>Apicomplexa</taxon>
        <taxon>Aconoidasida</taxon>
        <taxon>Piroplasmida</taxon>
        <taxon>Babesiidae</taxon>
        <taxon>Babesia</taxon>
    </lineage>
</organism>
<evidence type="ECO:0000313" key="1">
    <source>
        <dbReference type="EMBL" id="GFE53415.1"/>
    </source>
</evidence>
<reference evidence="1" key="1">
    <citation type="submission" date="2019-12" db="EMBL/GenBank/DDBJ databases">
        <title>Genome sequence of Babesia ovis.</title>
        <authorList>
            <person name="Yamagishi J."/>
            <person name="Sevinc F."/>
            <person name="Xuan X."/>
        </authorList>
    </citation>
    <scope>NUCLEOTIDE SEQUENCE</scope>
    <source>
        <strain evidence="1">Selcuk</strain>
    </source>
</reference>
<name>A0A9W5WTZ5_BABOV</name>
<keyword evidence="2" id="KW-1185">Reference proteome</keyword>
<dbReference type="EMBL" id="BLIY01000006">
    <property type="protein sequence ID" value="GFE53415.1"/>
    <property type="molecule type" value="Genomic_DNA"/>
</dbReference>
<protein>
    <submittedName>
        <fullName evidence="1">IQ calmodulin-binding motif domain-containing, putative</fullName>
    </submittedName>
</protein>
<proteinExistence type="predicted"/>
<dbReference type="Proteomes" id="UP001057455">
    <property type="component" value="Unassembled WGS sequence"/>
</dbReference>
<gene>
    <name evidence="1" type="ORF">BaOVIS_008190</name>
</gene>
<sequence>MGDDLQSDCCAKRSEFQGAMLEWYYKGKMGHTYGPIDSFRLVYFIYCNYFEENTPVAPSRHGRMMQSGFDELKKHLPLLQKDFNDYCEGIFSCSHYMDDLLGGLDTVDDSIECIPGSPKRSASWHSAIRNNMSNTLGPIDIPQKVMNISIGQPGSPIRCPIDSDVYPRESGGNVLGNLEDGQLTIGETQPITHISLGSNVYYDEDITNVETRAIREQMHSDVAIPIRLSTILNYGSGYMDPDVSAMEENKLNREYHTAISLNEDIVPRSPSSYRKPYTLSPMEVSDSEGNVEVDTHSAEAETTGTIRRVSYDDVNNPGDDVNQQHHWVGINDPHNQQVLPIYEKPNNVKLSKGFLRDDEICRGPPSPLDASIHPPQNRDIAGKHIVHNSAALIQPQSSLDEVIQPLEYANAPLSPIAIPPPKLYDWMETSKAHKQRVNESAIRWNSHDHFGIVSHSSSLSQLEKSHGLPTPMEGGDMILPDAANSRLVKRGQQLLSAHQMLIKQRLQSNLRETEAHLSRIPSRKLSHLLSRSHDDIFAGMSRKSE</sequence>